<dbReference type="InterPro" id="IPR038469">
    <property type="entry name" value="tRNAHis_GuaTrfase_Thg1_sf"/>
</dbReference>
<evidence type="ECO:0000256" key="5">
    <source>
        <dbReference type="ARBA" id="ARBA00022679"/>
    </source>
</evidence>
<dbReference type="GO" id="GO:0000287">
    <property type="term" value="F:magnesium ion binding"/>
    <property type="evidence" value="ECO:0007669"/>
    <property type="project" value="UniProtKB-UniRule"/>
</dbReference>
<dbReference type="PANTHER" id="PTHR12729:SF6">
    <property type="entry name" value="TRNA(HIS) GUANYLYLTRANSFERASE-RELATED"/>
    <property type="match status" value="1"/>
</dbReference>
<evidence type="ECO:0000313" key="22">
    <source>
        <dbReference type="Proteomes" id="UP000310689"/>
    </source>
</evidence>
<dbReference type="GO" id="GO:0008193">
    <property type="term" value="F:tRNA guanylyltransferase activity"/>
    <property type="evidence" value="ECO:0007669"/>
    <property type="project" value="UniProtKB-UniRule"/>
</dbReference>
<name>A0A4T0HIP0_WALIC</name>
<feature type="binding site" evidence="15">
    <location>
        <begin position="75"/>
        <end position="76"/>
    </location>
    <ligand>
        <name>GTP</name>
        <dbReference type="ChEBI" id="CHEBI:37565"/>
    </ligand>
</feature>
<feature type="domain" description="tRNAHis guanylyltransferase catalytic" evidence="17">
    <location>
        <begin position="7"/>
        <end position="134"/>
    </location>
</feature>
<comment type="catalytic activity">
    <reaction evidence="13 14">
        <text>a 5'-end ribonucleotide-tRNA(His) + GTP + ATP + H2O = a 5'-end phospho-guanosine-ribonucleotide-tRNA(His) + AMP + 2 diphosphate + H(+)</text>
        <dbReference type="Rhea" id="RHEA:54564"/>
        <dbReference type="Rhea" id="RHEA-COMP:14193"/>
        <dbReference type="Rhea" id="RHEA-COMP:14917"/>
        <dbReference type="ChEBI" id="CHEBI:15377"/>
        <dbReference type="ChEBI" id="CHEBI:15378"/>
        <dbReference type="ChEBI" id="CHEBI:30616"/>
        <dbReference type="ChEBI" id="CHEBI:33019"/>
        <dbReference type="ChEBI" id="CHEBI:37565"/>
        <dbReference type="ChEBI" id="CHEBI:138282"/>
        <dbReference type="ChEBI" id="CHEBI:141847"/>
        <dbReference type="ChEBI" id="CHEBI:456215"/>
        <dbReference type="EC" id="2.7.7.79"/>
    </reaction>
</comment>
<evidence type="ECO:0000256" key="11">
    <source>
        <dbReference type="ARBA" id="ARBA00023134"/>
    </source>
</evidence>
<feature type="binding site" evidence="16">
    <location>
        <position position="76"/>
    </location>
    <ligand>
        <name>Mg(2+)</name>
        <dbReference type="ChEBI" id="CHEBI:18420"/>
        <label>2</label>
        <note>catalytic</note>
    </ligand>
</feature>
<evidence type="ECO:0000256" key="1">
    <source>
        <dbReference type="ARBA" id="ARBA00002939"/>
    </source>
</evidence>
<evidence type="ECO:0000256" key="14">
    <source>
        <dbReference type="PIRNR" id="PIRNR028980"/>
    </source>
</evidence>
<dbReference type="PANTHER" id="PTHR12729">
    <property type="entry name" value="TRNA(HIS) GUANYLYLTRANSFERASE-RELATED"/>
    <property type="match status" value="1"/>
</dbReference>
<evidence type="ECO:0000256" key="3">
    <source>
        <dbReference type="ARBA" id="ARBA00012511"/>
    </source>
</evidence>
<dbReference type="PIRSF" id="PIRSF028980">
    <property type="entry name" value="tRNAHis_guanylyltransferase"/>
    <property type="match status" value="1"/>
</dbReference>
<dbReference type="Proteomes" id="UP000310689">
    <property type="component" value="Unassembled WGS sequence"/>
</dbReference>
<dbReference type="InterPro" id="IPR024956">
    <property type="entry name" value="tRNAHis_GuaTrfase_cat"/>
</dbReference>
<keyword evidence="8 14" id="KW-0479">Metal-binding</keyword>
<comment type="similarity">
    <text evidence="2 14">Belongs to the tRNA(His) guanylyltransferase family.</text>
</comment>
<feature type="binding site" evidence="16">
    <location>
        <position position="29"/>
    </location>
    <ligand>
        <name>Mg(2+)</name>
        <dbReference type="ChEBI" id="CHEBI:18420"/>
        <label>2</label>
        <note>catalytic</note>
    </ligand>
</feature>
<dbReference type="Proteomes" id="UP000306954">
    <property type="component" value="Unassembled WGS sequence"/>
</dbReference>
<evidence type="ECO:0000259" key="17">
    <source>
        <dbReference type="Pfam" id="PF04446"/>
    </source>
</evidence>
<keyword evidence="6 14" id="KW-0819">tRNA processing</keyword>
<evidence type="ECO:0000256" key="4">
    <source>
        <dbReference type="ARBA" id="ARBA00015443"/>
    </source>
</evidence>
<evidence type="ECO:0000313" key="20">
    <source>
        <dbReference type="EMBL" id="TIB33054.1"/>
    </source>
</evidence>
<keyword evidence="7 14" id="KW-0548">Nucleotidyltransferase</keyword>
<evidence type="ECO:0000256" key="7">
    <source>
        <dbReference type="ARBA" id="ARBA00022695"/>
    </source>
</evidence>
<dbReference type="GO" id="GO:0006400">
    <property type="term" value="P:tRNA modification"/>
    <property type="evidence" value="ECO:0007669"/>
    <property type="project" value="UniProtKB-UniRule"/>
</dbReference>
<feature type="binding site" evidence="16">
    <location>
        <position position="29"/>
    </location>
    <ligand>
        <name>Mg(2+)</name>
        <dbReference type="ChEBI" id="CHEBI:18420"/>
        <label>1</label>
        <note>catalytic</note>
    </ligand>
</feature>
<keyword evidence="10 14" id="KW-0460">Magnesium</keyword>
<dbReference type="GO" id="GO:0005525">
    <property type="term" value="F:GTP binding"/>
    <property type="evidence" value="ECO:0007669"/>
    <property type="project" value="UniProtKB-UniRule"/>
</dbReference>
<organism evidence="20 22">
    <name type="scientific">Wallemia ichthyophaga</name>
    <dbReference type="NCBI Taxonomy" id="245174"/>
    <lineage>
        <taxon>Eukaryota</taxon>
        <taxon>Fungi</taxon>
        <taxon>Dikarya</taxon>
        <taxon>Basidiomycota</taxon>
        <taxon>Wallemiomycotina</taxon>
        <taxon>Wallemiomycetes</taxon>
        <taxon>Wallemiales</taxon>
        <taxon>Wallemiaceae</taxon>
        <taxon>Wallemia</taxon>
    </lineage>
</organism>
<feature type="binding site" evidence="16">
    <location>
        <position position="30"/>
    </location>
    <ligand>
        <name>Mg(2+)</name>
        <dbReference type="ChEBI" id="CHEBI:18420"/>
        <label>1</label>
        <note>catalytic</note>
    </ligand>
</feature>
<evidence type="ECO:0000256" key="15">
    <source>
        <dbReference type="PIRSR" id="PIRSR028980-1"/>
    </source>
</evidence>
<feature type="domain" description="Thg1 C-terminal" evidence="18">
    <location>
        <begin position="138"/>
        <end position="257"/>
    </location>
</feature>
<evidence type="ECO:0000256" key="13">
    <source>
        <dbReference type="ARBA" id="ARBA00047281"/>
    </source>
</evidence>
<dbReference type="EC" id="2.7.7.79" evidence="3 14"/>
<keyword evidence="5 14" id="KW-0808">Transferase</keyword>
<evidence type="ECO:0000256" key="6">
    <source>
        <dbReference type="ARBA" id="ARBA00022694"/>
    </source>
</evidence>
<dbReference type="EMBL" id="SPOF01000013">
    <property type="protein sequence ID" value="TIB13706.1"/>
    <property type="molecule type" value="Genomic_DNA"/>
</dbReference>
<comment type="caution">
    <text evidence="20">The sequence shown here is derived from an EMBL/GenBank/DDBJ whole genome shotgun (WGS) entry which is preliminary data.</text>
</comment>
<dbReference type="Pfam" id="PF14413">
    <property type="entry name" value="Thg1C"/>
    <property type="match status" value="1"/>
</dbReference>
<evidence type="ECO:0000313" key="21">
    <source>
        <dbReference type="Proteomes" id="UP000306954"/>
    </source>
</evidence>
<evidence type="ECO:0000313" key="19">
    <source>
        <dbReference type="EMBL" id="TIB13706.1"/>
    </source>
</evidence>
<gene>
    <name evidence="20" type="ORF">E3P86_03042</name>
    <name evidence="19" type="ORF">E3P90_01506</name>
</gene>
<dbReference type="EMBL" id="SPOI01000191">
    <property type="protein sequence ID" value="TIB33054.1"/>
    <property type="molecule type" value="Genomic_DNA"/>
</dbReference>
<evidence type="ECO:0000256" key="8">
    <source>
        <dbReference type="ARBA" id="ARBA00022723"/>
    </source>
</evidence>
<comment type="function">
    <text evidence="1 14">Adds a GMP to the 5'-end of tRNA(His) after transcription and RNase P cleavage.</text>
</comment>
<evidence type="ECO:0000256" key="2">
    <source>
        <dbReference type="ARBA" id="ARBA00010113"/>
    </source>
</evidence>
<proteinExistence type="inferred from homology"/>
<dbReference type="AlphaFoldDB" id="A0A4T0HIP0"/>
<keyword evidence="9 14" id="KW-0547">Nucleotide-binding</keyword>
<evidence type="ECO:0000256" key="9">
    <source>
        <dbReference type="ARBA" id="ARBA00022741"/>
    </source>
</evidence>
<dbReference type="InterPro" id="IPR025845">
    <property type="entry name" value="Thg1_C_dom"/>
</dbReference>
<protein>
    <recommendedName>
        <fullName evidence="4 14">tRNA(His) guanylyltransferase</fullName>
        <ecNumber evidence="3 14">2.7.7.79</ecNumber>
    </recommendedName>
    <alternativeName>
        <fullName evidence="12 14">tRNA-histidine guanylyltransferase</fullName>
    </alternativeName>
</protein>
<dbReference type="FunFam" id="3.30.70.3000:FF:000001">
    <property type="entry name" value="tRNA(His) guanylyltransferase"/>
    <property type="match status" value="1"/>
</dbReference>
<keyword evidence="11 14" id="KW-0342">GTP-binding</keyword>
<evidence type="ECO:0000256" key="12">
    <source>
        <dbReference type="ARBA" id="ARBA00032480"/>
    </source>
</evidence>
<evidence type="ECO:0000256" key="10">
    <source>
        <dbReference type="ARBA" id="ARBA00022842"/>
    </source>
</evidence>
<reference evidence="21 22" key="1">
    <citation type="submission" date="2019-03" db="EMBL/GenBank/DDBJ databases">
        <title>Sequencing 23 genomes of Wallemia ichthyophaga.</title>
        <authorList>
            <person name="Gostincar C."/>
        </authorList>
    </citation>
    <scope>NUCLEOTIDE SEQUENCE [LARGE SCALE GENOMIC DNA]</scope>
    <source>
        <strain evidence="20 22">EXF-6200</strain>
        <strain evidence="19 21">EXF-8621</strain>
    </source>
</reference>
<dbReference type="Pfam" id="PF04446">
    <property type="entry name" value="Thg1"/>
    <property type="match status" value="1"/>
</dbReference>
<accession>A0A4T0HIP0</accession>
<dbReference type="InterPro" id="IPR007537">
    <property type="entry name" value="tRNAHis_GuaTrfase_Thg1"/>
</dbReference>
<evidence type="ECO:0000256" key="16">
    <source>
        <dbReference type="PIRSR" id="PIRSR028980-2"/>
    </source>
</evidence>
<feature type="binding site" evidence="15">
    <location>
        <begin position="29"/>
        <end position="34"/>
    </location>
    <ligand>
        <name>GTP</name>
        <dbReference type="ChEBI" id="CHEBI:37565"/>
    </ligand>
</feature>
<evidence type="ECO:0000259" key="18">
    <source>
        <dbReference type="Pfam" id="PF14413"/>
    </source>
</evidence>
<sequence length="271" mass="31843">MANSRFGYVREFEEHDRLIPSTFSVVRIDGHSFHRFSEIHNFRKPNDSRALECMNDAAQFVMQQLHDVILAFGESDEYSFLLRPQSHIYDRRKAKIVTQVVSAFSSAFMYNWSRHFSIPLAYPPIFDGRIITYPLTIHVRDYFAWRQVDTHINNLYNTCFWAIVQQGKKTEREAHNLLKGTVSSQKHDILFKDYGINYNQLNEMYKKGSVLVRDPPSLPQVPSDGAYKEKKRIEKIRKDGIDGTRGDIQTLHVDIIKDVFWNERPWLLAQQ</sequence>
<feature type="binding site" evidence="16">
    <location>
        <position position="76"/>
    </location>
    <ligand>
        <name>Mg(2+)</name>
        <dbReference type="ChEBI" id="CHEBI:18420"/>
        <label>1</label>
        <note>catalytic</note>
    </ligand>
</feature>
<comment type="cofactor">
    <cofactor evidence="16">
        <name>Mg(2+)</name>
        <dbReference type="ChEBI" id="CHEBI:18420"/>
    </cofactor>
    <text evidence="16">Binds 2 magnesium ions per subunit.</text>
</comment>
<dbReference type="Gene3D" id="3.30.70.3000">
    <property type="match status" value="1"/>
</dbReference>